<comment type="function">
    <text evidence="2">Counteracts the endogenous Pycsar antiviral defense system. Phosphodiesterase that enables metal-dependent hydrolysis of host cyclic nucleotide Pycsar defense signals such as cCMP and cUMP.</text>
</comment>
<dbReference type="PIRSF" id="PIRSF038896">
    <property type="entry name" value="NAPE-PLD"/>
    <property type="match status" value="1"/>
</dbReference>
<dbReference type="PANTHER" id="PTHR15032">
    <property type="entry name" value="N-ACYL-PHOSPHATIDYLETHANOLAMINE-HYDROLYZING PHOSPHOLIPASE D"/>
    <property type="match status" value="1"/>
</dbReference>
<sequence>MVVANSNKDKMRMIADYIKGNPNSRPSKPLKVTRMKEQHFVAGELPRLTWFGHSASLLQLDGKTILLDPMFGKAPSPVPLIGGKRYSKTLPFEIEQLPTIDAVIISHDHYDHLDYGSIIKLKSKVKRFIVPLGVAPHLIKWGIDAEIITEHDWWDELTYEGISLTCTPARHFSGRSLTDSNATLWCSWVIRGQSAKVFFSGDSGYGPHFKEIGDKYGPFDLTLMECGQYNEHWASIHMFPEETVQAHLDVRGDVMIPIHWGAFTLSLHAWTDPVERAVKAAKERNVSIATPRIGEPVHIGAVSYPIEEWWSIKGSD</sequence>
<proteinExistence type="predicted"/>
<comment type="catalytic activity">
    <reaction evidence="1">
        <text>3',5'-cyclic CMP + H2O = CMP + H(+)</text>
        <dbReference type="Rhea" id="RHEA:72675"/>
        <dbReference type="ChEBI" id="CHEBI:15377"/>
        <dbReference type="ChEBI" id="CHEBI:15378"/>
        <dbReference type="ChEBI" id="CHEBI:58003"/>
        <dbReference type="ChEBI" id="CHEBI:60377"/>
    </reaction>
    <physiologicalReaction direction="left-to-right" evidence="1">
        <dbReference type="Rhea" id="RHEA:72676"/>
    </physiologicalReaction>
</comment>
<dbReference type="PANTHER" id="PTHR15032:SF4">
    <property type="entry name" value="N-ACYL-PHOSPHATIDYLETHANOLAMINE-HYDROLYZING PHOSPHOLIPASE D"/>
    <property type="match status" value="1"/>
</dbReference>
<evidence type="ECO:0000313" key="6">
    <source>
        <dbReference type="Proteomes" id="UP001056756"/>
    </source>
</evidence>
<evidence type="ECO:0000313" key="5">
    <source>
        <dbReference type="EMBL" id="URN96915.1"/>
    </source>
</evidence>
<dbReference type="GO" id="GO:0008270">
    <property type="term" value="F:zinc ion binding"/>
    <property type="evidence" value="ECO:0007669"/>
    <property type="project" value="InterPro"/>
</dbReference>
<dbReference type="Proteomes" id="UP001056756">
    <property type="component" value="Chromosome"/>
</dbReference>
<dbReference type="AlphaFoldDB" id="A0A9J6ZKX4"/>
<evidence type="ECO:0000256" key="1">
    <source>
        <dbReference type="ARBA" id="ARBA00034221"/>
    </source>
</evidence>
<dbReference type="GO" id="GO:0005737">
    <property type="term" value="C:cytoplasm"/>
    <property type="evidence" value="ECO:0007669"/>
    <property type="project" value="TreeGrafter"/>
</dbReference>
<dbReference type="KEGG" id="plig:NAG76_22820"/>
<evidence type="ECO:0000256" key="3">
    <source>
        <dbReference type="ARBA" id="ARBA00048505"/>
    </source>
</evidence>
<protein>
    <submittedName>
        <fullName evidence="5">MBL fold metallo-hydrolase</fullName>
    </submittedName>
</protein>
<evidence type="ECO:0000259" key="4">
    <source>
        <dbReference type="Pfam" id="PF12706"/>
    </source>
</evidence>
<dbReference type="SUPFAM" id="SSF56281">
    <property type="entry name" value="Metallo-hydrolase/oxidoreductase"/>
    <property type="match status" value="1"/>
</dbReference>
<dbReference type="InterPro" id="IPR001279">
    <property type="entry name" value="Metallo-B-lactamas"/>
</dbReference>
<dbReference type="EMBL" id="CP097899">
    <property type="protein sequence ID" value="URN96915.1"/>
    <property type="molecule type" value="Genomic_DNA"/>
</dbReference>
<comment type="catalytic activity">
    <reaction evidence="3">
        <text>3',5'-cyclic UMP + H2O = UMP + H(+)</text>
        <dbReference type="Rhea" id="RHEA:70575"/>
        <dbReference type="ChEBI" id="CHEBI:15377"/>
        <dbReference type="ChEBI" id="CHEBI:15378"/>
        <dbReference type="ChEBI" id="CHEBI:57865"/>
        <dbReference type="ChEBI" id="CHEBI:184387"/>
    </reaction>
    <physiologicalReaction direction="left-to-right" evidence="3">
        <dbReference type="Rhea" id="RHEA:70576"/>
    </physiologicalReaction>
</comment>
<evidence type="ECO:0000256" key="2">
    <source>
        <dbReference type="ARBA" id="ARBA00034301"/>
    </source>
</evidence>
<gene>
    <name evidence="5" type="ORF">NAG76_22820</name>
</gene>
<feature type="domain" description="Metallo-beta-lactamase" evidence="4">
    <location>
        <begin position="64"/>
        <end position="260"/>
    </location>
</feature>
<name>A0A9J6ZKX4_9BACL</name>
<dbReference type="InterPro" id="IPR036866">
    <property type="entry name" value="RibonucZ/Hydroxyglut_hydro"/>
</dbReference>
<dbReference type="Pfam" id="PF12706">
    <property type="entry name" value="Lactamase_B_2"/>
    <property type="match status" value="1"/>
</dbReference>
<organism evidence="5 6">
    <name type="scientific">Candidatus Pristimantibacillus lignocellulolyticus</name>
    <dbReference type="NCBI Taxonomy" id="2994561"/>
    <lineage>
        <taxon>Bacteria</taxon>
        <taxon>Bacillati</taxon>
        <taxon>Bacillota</taxon>
        <taxon>Bacilli</taxon>
        <taxon>Bacillales</taxon>
        <taxon>Paenibacillaceae</taxon>
        <taxon>Candidatus Pristimantibacillus</taxon>
    </lineage>
</organism>
<dbReference type="Gene3D" id="3.60.15.10">
    <property type="entry name" value="Ribonuclease Z/Hydroxyacylglutathione hydrolase-like"/>
    <property type="match status" value="1"/>
</dbReference>
<dbReference type="GO" id="GO:0070290">
    <property type="term" value="F:N-acylphosphatidylethanolamine-specific phospholipase D activity"/>
    <property type="evidence" value="ECO:0007669"/>
    <property type="project" value="InterPro"/>
</dbReference>
<dbReference type="InterPro" id="IPR024884">
    <property type="entry name" value="NAPE-PLD"/>
</dbReference>
<reference evidence="5" key="1">
    <citation type="submission" date="2022-05" db="EMBL/GenBank/DDBJ databases">
        <title>Novel bacterial taxa in a minimal lignocellulolytic consortium and its capacity to transform plastics disclosed by genome-resolved metagenomics.</title>
        <authorList>
            <person name="Rodriguez C.A.D."/>
            <person name="Diaz-Garcia L."/>
            <person name="Herrera K."/>
            <person name="Tarazona N.A."/>
            <person name="Sproer C."/>
            <person name="Overmann J."/>
            <person name="Jimenez D.J."/>
        </authorList>
    </citation>
    <scope>NUCLEOTIDE SEQUENCE</scope>
    <source>
        <strain evidence="5">MAG5</strain>
    </source>
</reference>
<accession>A0A9J6ZKX4</accession>